<protein>
    <submittedName>
        <fullName evidence="3">SpoIIE family protein phosphatase</fullName>
    </submittedName>
</protein>
<feature type="domain" description="PAS" evidence="2">
    <location>
        <begin position="195"/>
        <end position="229"/>
    </location>
</feature>
<dbReference type="InterPro" id="IPR036457">
    <property type="entry name" value="PPM-type-like_dom_sf"/>
</dbReference>
<dbReference type="InterPro" id="IPR003018">
    <property type="entry name" value="GAF"/>
</dbReference>
<dbReference type="InterPro" id="IPR000014">
    <property type="entry name" value="PAS"/>
</dbReference>
<dbReference type="InterPro" id="IPR013656">
    <property type="entry name" value="PAS_4"/>
</dbReference>
<dbReference type="SMART" id="SM00091">
    <property type="entry name" value="PAS"/>
    <property type="match status" value="1"/>
</dbReference>
<dbReference type="InterPro" id="IPR052016">
    <property type="entry name" value="Bact_Sigma-Reg"/>
</dbReference>
<gene>
    <name evidence="3" type="ORF">OUY24_23830</name>
</gene>
<dbReference type="SUPFAM" id="SSF55785">
    <property type="entry name" value="PYP-like sensor domain (PAS domain)"/>
    <property type="match status" value="1"/>
</dbReference>
<dbReference type="Pfam" id="PF08448">
    <property type="entry name" value="PAS_4"/>
    <property type="match status" value="1"/>
</dbReference>
<dbReference type="InterPro" id="IPR035965">
    <property type="entry name" value="PAS-like_dom_sf"/>
</dbReference>
<dbReference type="PROSITE" id="PS50112">
    <property type="entry name" value="PAS"/>
    <property type="match status" value="1"/>
</dbReference>
<proteinExistence type="predicted"/>
<dbReference type="Pfam" id="PF01590">
    <property type="entry name" value="GAF"/>
    <property type="match status" value="1"/>
</dbReference>
<keyword evidence="1" id="KW-0378">Hydrolase</keyword>
<accession>A0ABT4T3A7</accession>
<dbReference type="Pfam" id="PF13185">
    <property type="entry name" value="GAF_2"/>
    <property type="match status" value="1"/>
</dbReference>
<dbReference type="SUPFAM" id="SSF55781">
    <property type="entry name" value="GAF domain-like"/>
    <property type="match status" value="2"/>
</dbReference>
<dbReference type="InterPro" id="IPR001932">
    <property type="entry name" value="PPM-type_phosphatase-like_dom"/>
</dbReference>
<dbReference type="Proteomes" id="UP001212498">
    <property type="component" value="Unassembled WGS sequence"/>
</dbReference>
<dbReference type="SMART" id="SM00065">
    <property type="entry name" value="GAF"/>
    <property type="match status" value="2"/>
</dbReference>
<reference evidence="3 4" key="1">
    <citation type="submission" date="2022-11" db="EMBL/GenBank/DDBJ databases">
        <title>Nonomuraea corallina sp. nov., a new species of the genus Nonomuraea isolated from sea side sediment in Thai sea.</title>
        <authorList>
            <person name="Ngamcharungchit C."/>
            <person name="Matsumoto A."/>
            <person name="Suriyachadkun C."/>
            <person name="Panbangred W."/>
            <person name="Inahashi Y."/>
            <person name="Intra B."/>
        </authorList>
    </citation>
    <scope>NUCLEOTIDE SEQUENCE [LARGE SCALE GENOMIC DNA]</scope>
    <source>
        <strain evidence="3 4">DSM 43553</strain>
    </source>
</reference>
<evidence type="ECO:0000256" key="1">
    <source>
        <dbReference type="ARBA" id="ARBA00022801"/>
    </source>
</evidence>
<organism evidence="3 4">
    <name type="scientific">Nonomuraea ferruginea</name>
    <dbReference type="NCBI Taxonomy" id="46174"/>
    <lineage>
        <taxon>Bacteria</taxon>
        <taxon>Bacillati</taxon>
        <taxon>Actinomycetota</taxon>
        <taxon>Actinomycetes</taxon>
        <taxon>Streptosporangiales</taxon>
        <taxon>Streptosporangiaceae</taxon>
        <taxon>Nonomuraea</taxon>
    </lineage>
</organism>
<dbReference type="PANTHER" id="PTHR43156">
    <property type="entry name" value="STAGE II SPORULATION PROTEIN E-RELATED"/>
    <property type="match status" value="1"/>
</dbReference>
<dbReference type="CDD" id="cd00130">
    <property type="entry name" value="PAS"/>
    <property type="match status" value="1"/>
</dbReference>
<dbReference type="RefSeq" id="WP_271277890.1">
    <property type="nucleotide sequence ID" value="NZ_BAABFD010000007.1"/>
</dbReference>
<evidence type="ECO:0000313" key="4">
    <source>
        <dbReference type="Proteomes" id="UP001212498"/>
    </source>
</evidence>
<evidence type="ECO:0000313" key="3">
    <source>
        <dbReference type="EMBL" id="MDA0643668.1"/>
    </source>
</evidence>
<dbReference type="PANTHER" id="PTHR43156:SF2">
    <property type="entry name" value="STAGE II SPORULATION PROTEIN E"/>
    <property type="match status" value="1"/>
</dbReference>
<dbReference type="EMBL" id="JAPNUD010000073">
    <property type="protein sequence ID" value="MDA0643668.1"/>
    <property type="molecule type" value="Genomic_DNA"/>
</dbReference>
<name>A0ABT4T3A7_9ACTN</name>
<dbReference type="Gene3D" id="3.60.40.10">
    <property type="entry name" value="PPM-type phosphatase domain"/>
    <property type="match status" value="1"/>
</dbReference>
<dbReference type="InterPro" id="IPR029016">
    <property type="entry name" value="GAF-like_dom_sf"/>
</dbReference>
<dbReference type="Gene3D" id="3.30.450.20">
    <property type="entry name" value="PAS domain"/>
    <property type="match status" value="1"/>
</dbReference>
<dbReference type="SUPFAM" id="SSF81606">
    <property type="entry name" value="PP2C-like"/>
    <property type="match status" value="1"/>
</dbReference>
<dbReference type="Pfam" id="PF07228">
    <property type="entry name" value="SpoIIE"/>
    <property type="match status" value="1"/>
</dbReference>
<dbReference type="SMART" id="SM00331">
    <property type="entry name" value="PP2C_SIG"/>
    <property type="match status" value="1"/>
</dbReference>
<comment type="caution">
    <text evidence="3">The sequence shown here is derived from an EMBL/GenBank/DDBJ whole genome shotgun (WGS) entry which is preliminary data.</text>
</comment>
<dbReference type="Gene3D" id="3.30.450.40">
    <property type="match status" value="2"/>
</dbReference>
<sequence>MRQEFEATAAPGPEARQLHDLLVAVINATGAHLGALYLLDEDQELLLMDAEQGFPITIARAWSRVRVNGPVPSAVALRERRLVWLADQAELARDYPGAALSLPYDFSMAAAPICAGDACWGSLLLAWPPGQTELTEERRQLIERTCHRMGAVLSDAARRGQPVTPRVRPRVISPRRGRRLDPDAGMAALDCLIGLPEGYLALNLEGRITFLTPSAAELLGDSPSQLLGRRAWEALPWLNTPEYEDRYRAAVISQEATSFTARRPSGQWLAFQLYPAPMGISVRVTPSTMARDPGHLMPDQMLAGSRGTASSTLHSMLQLTAMLSQAATVREIVDLVGDHLLPVFSAQSLSILTAESGRMILLGSRGTSRKTIDTFNEWSTTRSSPAGSPADATEPGFFASRRELRTIYPPAVDDPIAACAVLPLTTQGRSFGTLVIGYERPHHFTEDERATLTSLAGLVAQALDRAKLYDAKHRLAQSLQESLLPRRLPHIDGLDVAARYLPATFGMDIGGDFYDLISLGDECAAAVIGDVQGHDPTAAALMGQVRTAIHAYAASGADPGEILAHTNRLVIDLTPNRFTSCLYINLDLHNRVLDVASAGHLPALLHHHGGATQLIEPTPGLLLGIDPHAEYEASQVALPPGGTLALYTDGLVEAPGVLLDDAIAELSLHLGRLARRPLQELADALIAPSSNVDQRLDDIALLLLRSVD</sequence>
<evidence type="ECO:0000259" key="2">
    <source>
        <dbReference type="PROSITE" id="PS50112"/>
    </source>
</evidence>
<keyword evidence="4" id="KW-1185">Reference proteome</keyword>